<keyword evidence="3" id="KW-0731">Sigma factor</keyword>
<evidence type="ECO:0000256" key="2">
    <source>
        <dbReference type="ARBA" id="ARBA00023015"/>
    </source>
</evidence>
<reference evidence="6 7" key="1">
    <citation type="submission" date="2020-08" db="EMBL/GenBank/DDBJ databases">
        <title>Genomic Encyclopedia of Type Strains, Phase IV (KMG-IV): sequencing the most valuable type-strain genomes for metagenomic binning, comparative biology and taxonomic classification.</title>
        <authorList>
            <person name="Goeker M."/>
        </authorList>
    </citation>
    <scope>NUCLEOTIDE SEQUENCE [LARGE SCALE GENOMIC DNA]</scope>
    <source>
        <strain evidence="6 7">DSM 12252</strain>
    </source>
</reference>
<proteinExistence type="inferred from homology"/>
<dbReference type="PANTHER" id="PTHR43133">
    <property type="entry name" value="RNA POLYMERASE ECF-TYPE SIGMA FACTO"/>
    <property type="match status" value="1"/>
</dbReference>
<dbReference type="GO" id="GO:0016987">
    <property type="term" value="F:sigma factor activity"/>
    <property type="evidence" value="ECO:0007669"/>
    <property type="project" value="UniProtKB-KW"/>
</dbReference>
<dbReference type="InterPro" id="IPR039425">
    <property type="entry name" value="RNA_pol_sigma-70-like"/>
</dbReference>
<name>A0A7W7YC63_9BACT</name>
<dbReference type="AlphaFoldDB" id="A0A7W7YC63"/>
<dbReference type="Gene3D" id="1.10.1740.10">
    <property type="match status" value="1"/>
</dbReference>
<keyword evidence="2" id="KW-0805">Transcription regulation</keyword>
<evidence type="ECO:0000313" key="6">
    <source>
        <dbReference type="EMBL" id="MBB5033496.1"/>
    </source>
</evidence>
<evidence type="ECO:0000313" key="7">
    <source>
        <dbReference type="Proteomes" id="UP000590740"/>
    </source>
</evidence>
<evidence type="ECO:0000256" key="3">
    <source>
        <dbReference type="ARBA" id="ARBA00023082"/>
    </source>
</evidence>
<comment type="similarity">
    <text evidence="1">Belongs to the sigma-70 factor family. ECF subfamily.</text>
</comment>
<keyword evidence="4" id="KW-0804">Transcription</keyword>
<feature type="domain" description="RNA polymerase sigma-70 region 2" evidence="5">
    <location>
        <begin position="16"/>
        <end position="82"/>
    </location>
</feature>
<dbReference type="InterPro" id="IPR013324">
    <property type="entry name" value="RNA_pol_sigma_r3/r4-like"/>
</dbReference>
<evidence type="ECO:0000256" key="4">
    <source>
        <dbReference type="ARBA" id="ARBA00023163"/>
    </source>
</evidence>
<dbReference type="Proteomes" id="UP000590740">
    <property type="component" value="Unassembled WGS sequence"/>
</dbReference>
<sequence length="177" mass="20557">MPPTDHERHRRFLRSFTAHEPAIRAHVRRLVPARADADDIMQEISVVLWEKFDSLAEGADFKPWAFGVARYEVLAWLRDRGRDRLVLDEEVVSKIAEETTALEPVLERQREALEHCMQKVPADQRGLLMQAYQPESSIQEVAQNSGRSVPGFYQWLHRMRQKLLECIRRVLAEEAAS</sequence>
<organism evidence="6 7">
    <name type="scientific">Prosthecobacter vanneervenii</name>
    <dbReference type="NCBI Taxonomy" id="48466"/>
    <lineage>
        <taxon>Bacteria</taxon>
        <taxon>Pseudomonadati</taxon>
        <taxon>Verrucomicrobiota</taxon>
        <taxon>Verrucomicrobiia</taxon>
        <taxon>Verrucomicrobiales</taxon>
        <taxon>Verrucomicrobiaceae</taxon>
        <taxon>Prosthecobacter</taxon>
    </lineage>
</organism>
<dbReference type="InterPro" id="IPR014284">
    <property type="entry name" value="RNA_pol_sigma-70_dom"/>
</dbReference>
<evidence type="ECO:0000259" key="5">
    <source>
        <dbReference type="Pfam" id="PF04542"/>
    </source>
</evidence>
<accession>A0A7W7YC63</accession>
<dbReference type="InterPro" id="IPR036388">
    <property type="entry name" value="WH-like_DNA-bd_sf"/>
</dbReference>
<dbReference type="InterPro" id="IPR007627">
    <property type="entry name" value="RNA_pol_sigma70_r2"/>
</dbReference>
<dbReference type="NCBIfam" id="TIGR02937">
    <property type="entry name" value="sigma70-ECF"/>
    <property type="match status" value="1"/>
</dbReference>
<dbReference type="RefSeq" id="WP_184340421.1">
    <property type="nucleotide sequence ID" value="NZ_JACHIG010000006.1"/>
</dbReference>
<gene>
    <name evidence="6" type="ORF">HNQ65_003084</name>
</gene>
<dbReference type="InterPro" id="IPR013325">
    <property type="entry name" value="RNA_pol_sigma_r2"/>
</dbReference>
<dbReference type="Pfam" id="PF04542">
    <property type="entry name" value="Sigma70_r2"/>
    <property type="match status" value="1"/>
</dbReference>
<dbReference type="PANTHER" id="PTHR43133:SF51">
    <property type="entry name" value="RNA POLYMERASE SIGMA FACTOR"/>
    <property type="match status" value="1"/>
</dbReference>
<dbReference type="SUPFAM" id="SSF88946">
    <property type="entry name" value="Sigma2 domain of RNA polymerase sigma factors"/>
    <property type="match status" value="1"/>
</dbReference>
<dbReference type="GO" id="GO:0006352">
    <property type="term" value="P:DNA-templated transcription initiation"/>
    <property type="evidence" value="ECO:0007669"/>
    <property type="project" value="InterPro"/>
</dbReference>
<comment type="caution">
    <text evidence="6">The sequence shown here is derived from an EMBL/GenBank/DDBJ whole genome shotgun (WGS) entry which is preliminary data.</text>
</comment>
<dbReference type="NCBIfam" id="TIGR02989">
    <property type="entry name" value="Sig-70_gvs1"/>
    <property type="match status" value="1"/>
</dbReference>
<protein>
    <submittedName>
        <fullName evidence="6">RNA polymerase sigma-70 factor (ECF subfamily)</fullName>
    </submittedName>
</protein>
<dbReference type="SUPFAM" id="SSF88659">
    <property type="entry name" value="Sigma3 and sigma4 domains of RNA polymerase sigma factors"/>
    <property type="match status" value="1"/>
</dbReference>
<evidence type="ECO:0000256" key="1">
    <source>
        <dbReference type="ARBA" id="ARBA00010641"/>
    </source>
</evidence>
<dbReference type="Gene3D" id="1.10.10.10">
    <property type="entry name" value="Winged helix-like DNA-binding domain superfamily/Winged helix DNA-binding domain"/>
    <property type="match status" value="1"/>
</dbReference>
<keyword evidence="7" id="KW-1185">Reference proteome</keyword>
<dbReference type="EMBL" id="JACHIG010000006">
    <property type="protein sequence ID" value="MBB5033496.1"/>
    <property type="molecule type" value="Genomic_DNA"/>
</dbReference>
<dbReference type="InterPro" id="IPR014331">
    <property type="entry name" value="RNA_pol_sigma70_ECF_RHOBA"/>
</dbReference>